<proteinExistence type="predicted"/>
<evidence type="ECO:0000313" key="3">
    <source>
        <dbReference type="Proteomes" id="UP000824540"/>
    </source>
</evidence>
<keyword evidence="3" id="KW-1185">Reference proteome</keyword>
<gene>
    <name evidence="2" type="ORF">JZ751_026161</name>
</gene>
<organism evidence="2 3">
    <name type="scientific">Albula glossodonta</name>
    <name type="common">roundjaw bonefish</name>
    <dbReference type="NCBI Taxonomy" id="121402"/>
    <lineage>
        <taxon>Eukaryota</taxon>
        <taxon>Metazoa</taxon>
        <taxon>Chordata</taxon>
        <taxon>Craniata</taxon>
        <taxon>Vertebrata</taxon>
        <taxon>Euteleostomi</taxon>
        <taxon>Actinopterygii</taxon>
        <taxon>Neopterygii</taxon>
        <taxon>Teleostei</taxon>
        <taxon>Albuliformes</taxon>
        <taxon>Albulidae</taxon>
        <taxon>Albula</taxon>
    </lineage>
</organism>
<dbReference type="EMBL" id="JAFBMS010000008">
    <property type="protein sequence ID" value="KAG9349808.1"/>
    <property type="molecule type" value="Genomic_DNA"/>
</dbReference>
<feature type="region of interest" description="Disordered" evidence="1">
    <location>
        <begin position="99"/>
        <end position="137"/>
    </location>
</feature>
<dbReference type="Proteomes" id="UP000824540">
    <property type="component" value="Unassembled WGS sequence"/>
</dbReference>
<dbReference type="AlphaFoldDB" id="A0A8T2PJW5"/>
<feature type="region of interest" description="Disordered" evidence="1">
    <location>
        <begin position="15"/>
        <end position="34"/>
    </location>
</feature>
<protein>
    <submittedName>
        <fullName evidence="2">Uncharacterized protein</fullName>
    </submittedName>
</protein>
<name>A0A8T2PJW5_9TELE</name>
<reference evidence="2" key="1">
    <citation type="thesis" date="2021" institute="BYU ScholarsArchive" country="Provo, UT, USA">
        <title>Applications of and Algorithms for Genome Assembly and Genomic Analyses with an Emphasis on Marine Teleosts.</title>
        <authorList>
            <person name="Pickett B.D."/>
        </authorList>
    </citation>
    <scope>NUCLEOTIDE SEQUENCE</scope>
    <source>
        <strain evidence="2">HI-2016</strain>
    </source>
</reference>
<feature type="region of interest" description="Disordered" evidence="1">
    <location>
        <begin position="52"/>
        <end position="77"/>
    </location>
</feature>
<sequence>MYPVELRQPGHFSLLKGGTAQKAGEPRVPGPLSPPRWVIAQHDEALIFSETSKSDLATRKRSLPPPSRMRSTALGGETLPSEASNFCIISTDTIDLRVGSDEAGPIHGQDPVPDTEPPVGCCRPVGDQGPDVDPGSV</sequence>
<evidence type="ECO:0000313" key="2">
    <source>
        <dbReference type="EMBL" id="KAG9349808.1"/>
    </source>
</evidence>
<comment type="caution">
    <text evidence="2">The sequence shown here is derived from an EMBL/GenBank/DDBJ whole genome shotgun (WGS) entry which is preliminary data.</text>
</comment>
<evidence type="ECO:0000256" key="1">
    <source>
        <dbReference type="SAM" id="MobiDB-lite"/>
    </source>
</evidence>
<accession>A0A8T2PJW5</accession>